<dbReference type="GeneID" id="94841960"/>
<feature type="region of interest" description="Disordered" evidence="2">
    <location>
        <begin position="1"/>
        <end position="23"/>
    </location>
</feature>
<accession>A0A1J4JU70</accession>
<feature type="coiled-coil region" evidence="1">
    <location>
        <begin position="226"/>
        <end position="343"/>
    </location>
</feature>
<evidence type="ECO:0000256" key="1">
    <source>
        <dbReference type="SAM" id="Coils"/>
    </source>
</evidence>
<feature type="compositionally biased region" description="Acidic residues" evidence="2">
    <location>
        <begin position="10"/>
        <end position="20"/>
    </location>
</feature>
<protein>
    <submittedName>
        <fullName evidence="3">Uncharacterized protein</fullName>
    </submittedName>
</protein>
<keyword evidence="1" id="KW-0175">Coiled coil</keyword>
<gene>
    <name evidence="3" type="ORF">TRFO_30274</name>
</gene>
<evidence type="ECO:0000313" key="3">
    <source>
        <dbReference type="EMBL" id="OHT02547.1"/>
    </source>
</evidence>
<dbReference type="AlphaFoldDB" id="A0A1J4JU70"/>
<name>A0A1J4JU70_9EUKA</name>
<comment type="caution">
    <text evidence="3">The sequence shown here is derived from an EMBL/GenBank/DDBJ whole genome shotgun (WGS) entry which is preliminary data.</text>
</comment>
<organism evidence="3 4">
    <name type="scientific">Tritrichomonas foetus</name>
    <dbReference type="NCBI Taxonomy" id="1144522"/>
    <lineage>
        <taxon>Eukaryota</taxon>
        <taxon>Metamonada</taxon>
        <taxon>Parabasalia</taxon>
        <taxon>Tritrichomonadida</taxon>
        <taxon>Tritrichomonadidae</taxon>
        <taxon>Tritrichomonas</taxon>
    </lineage>
</organism>
<keyword evidence="4" id="KW-1185">Reference proteome</keyword>
<dbReference type="EMBL" id="MLAK01000862">
    <property type="protein sequence ID" value="OHT02547.1"/>
    <property type="molecule type" value="Genomic_DNA"/>
</dbReference>
<dbReference type="VEuPathDB" id="TrichDB:TRFO_30274"/>
<evidence type="ECO:0000313" key="4">
    <source>
        <dbReference type="Proteomes" id="UP000179807"/>
    </source>
</evidence>
<dbReference type="OrthoDB" id="10265935at2759"/>
<sequence>MKPHVSFQQNEDEEEEDTEEDLRTKQVHELEMLQKVIDENNALRAKYNALQTQVAPIIDSYAPTVAGAQYQNERQITPEEVENYKNQLEATLSEYRKMTQLAGKLNQQLERQYTHLSDLKMQSRIQQDEKINHQNQISSSGIAAFRSKTERVKEQWNIERQRLTKSIAFLKNIHDSSIADVKEYEEQMRTNNKGIMHLSSSITVAKEDIREFLKQQEEIEPKLKQFEELQEKHQNSEILVVELSDQIEELRKKVETDSLTAKVRRQLDTGNAKIADLNRSIDQIQDQATAILEKVKETKNRISELDARCEQIHFNTLDILDLIKKLEVQRKEIKEELTKCFQVNEMSGGENLVLEKEVSDGVGFDPQSTSTIRKQMLTLKGELLELDEYQQKQIELANNLKVAQSPGITLPTRKRVPMIPLLK</sequence>
<dbReference type="RefSeq" id="XP_068355683.1">
    <property type="nucleotide sequence ID" value="XM_068507256.1"/>
</dbReference>
<dbReference type="Proteomes" id="UP000179807">
    <property type="component" value="Unassembled WGS sequence"/>
</dbReference>
<reference evidence="3" key="1">
    <citation type="submission" date="2016-10" db="EMBL/GenBank/DDBJ databases">
        <authorList>
            <person name="Benchimol M."/>
            <person name="Almeida L.G."/>
            <person name="Vasconcelos A.T."/>
            <person name="Perreira-Neves A."/>
            <person name="Rosa I.A."/>
            <person name="Tasca T."/>
            <person name="Bogo M.R."/>
            <person name="de Souza W."/>
        </authorList>
    </citation>
    <scope>NUCLEOTIDE SEQUENCE [LARGE SCALE GENOMIC DNA]</scope>
    <source>
        <strain evidence="3">K</strain>
    </source>
</reference>
<evidence type="ECO:0000256" key="2">
    <source>
        <dbReference type="SAM" id="MobiDB-lite"/>
    </source>
</evidence>
<proteinExistence type="predicted"/>